<organism evidence="6 7">
    <name type="scientific">Pseudochryseolinea flava</name>
    <dbReference type="NCBI Taxonomy" id="2059302"/>
    <lineage>
        <taxon>Bacteria</taxon>
        <taxon>Pseudomonadati</taxon>
        <taxon>Bacteroidota</taxon>
        <taxon>Cytophagia</taxon>
        <taxon>Cytophagales</taxon>
        <taxon>Fulvivirgaceae</taxon>
        <taxon>Pseudochryseolinea</taxon>
    </lineage>
</organism>
<dbReference type="Gene3D" id="3.40.50.180">
    <property type="entry name" value="Methylesterase CheB, C-terminal domain"/>
    <property type="match status" value="1"/>
</dbReference>
<gene>
    <name evidence="6" type="ORF">DQQ10_15815</name>
</gene>
<proteinExistence type="predicted"/>
<evidence type="ECO:0000313" key="6">
    <source>
        <dbReference type="EMBL" id="RAW00022.1"/>
    </source>
</evidence>
<dbReference type="RefSeq" id="WP_112747860.1">
    <property type="nucleotide sequence ID" value="NZ_QMFY01000008.1"/>
</dbReference>
<dbReference type="InterPro" id="IPR035909">
    <property type="entry name" value="CheB_C"/>
</dbReference>
<keyword evidence="1 4" id="KW-0378">Hydrolase</keyword>
<feature type="active site" evidence="4">
    <location>
        <position position="40"/>
    </location>
</feature>
<dbReference type="EMBL" id="QMFY01000008">
    <property type="protein sequence ID" value="RAW00022.1"/>
    <property type="molecule type" value="Genomic_DNA"/>
</dbReference>
<comment type="caution">
    <text evidence="6">The sequence shown here is derived from an EMBL/GenBank/DDBJ whole genome shotgun (WGS) entry which is preliminary data.</text>
</comment>
<reference evidence="6 7" key="1">
    <citation type="submission" date="2018-06" db="EMBL/GenBank/DDBJ databases">
        <title>Chryseolinea flavus sp. nov., a member of the phylum Bacteroidetes isolated from soil.</title>
        <authorList>
            <person name="Li Y."/>
            <person name="Wang J."/>
        </authorList>
    </citation>
    <scope>NUCLEOTIDE SEQUENCE [LARGE SCALE GENOMIC DNA]</scope>
    <source>
        <strain evidence="6 7">SDU1-6</strain>
    </source>
</reference>
<protein>
    <recommendedName>
        <fullName evidence="2">protein-glutamate methylesterase</fullName>
        <ecNumber evidence="2">3.1.1.61</ecNumber>
    </recommendedName>
</protein>
<comment type="catalytic activity">
    <reaction evidence="3">
        <text>[protein]-L-glutamate 5-O-methyl ester + H2O = L-glutamyl-[protein] + methanol + H(+)</text>
        <dbReference type="Rhea" id="RHEA:23236"/>
        <dbReference type="Rhea" id="RHEA-COMP:10208"/>
        <dbReference type="Rhea" id="RHEA-COMP:10311"/>
        <dbReference type="ChEBI" id="CHEBI:15377"/>
        <dbReference type="ChEBI" id="CHEBI:15378"/>
        <dbReference type="ChEBI" id="CHEBI:17790"/>
        <dbReference type="ChEBI" id="CHEBI:29973"/>
        <dbReference type="ChEBI" id="CHEBI:82795"/>
        <dbReference type="EC" id="3.1.1.61"/>
    </reaction>
</comment>
<dbReference type="PANTHER" id="PTHR42872">
    <property type="entry name" value="PROTEIN-GLUTAMATE METHYLESTERASE/PROTEIN-GLUTAMINE GLUTAMINASE"/>
    <property type="match status" value="1"/>
</dbReference>
<dbReference type="GO" id="GO:0000156">
    <property type="term" value="F:phosphorelay response regulator activity"/>
    <property type="evidence" value="ECO:0007669"/>
    <property type="project" value="InterPro"/>
</dbReference>
<sequence length="189" mass="20486">MAARFDLLVIGGSAGSLSVVMKIIPLLKPSLNLATVIVFHRKQSDDSALIEVLAGRTDCRVKEADDKDDLLPAHIYVAPADYHVLIEKNKTITLDFSEKINYSRPSIDLSFDSAAEVYGPRLACLLLSGANADGVDGLLSAKRQGAFIMVQNPSTAEVPYMPQQAVEKVSCDLLIDPDNLKEFLAAILE</sequence>
<evidence type="ECO:0000259" key="5">
    <source>
        <dbReference type="PROSITE" id="PS50122"/>
    </source>
</evidence>
<feature type="active site" evidence="4">
    <location>
        <position position="13"/>
    </location>
</feature>
<name>A0A364XZR0_9BACT</name>
<dbReference type="GO" id="GO:0008984">
    <property type="term" value="F:protein-glutamate methylesterase activity"/>
    <property type="evidence" value="ECO:0007669"/>
    <property type="project" value="UniProtKB-EC"/>
</dbReference>
<dbReference type="PROSITE" id="PS50122">
    <property type="entry name" value="CHEB"/>
    <property type="match status" value="1"/>
</dbReference>
<feature type="active site" evidence="4">
    <location>
        <position position="133"/>
    </location>
</feature>
<evidence type="ECO:0000313" key="7">
    <source>
        <dbReference type="Proteomes" id="UP000251889"/>
    </source>
</evidence>
<dbReference type="EC" id="3.1.1.61" evidence="2"/>
<dbReference type="GO" id="GO:0006935">
    <property type="term" value="P:chemotaxis"/>
    <property type="evidence" value="ECO:0007669"/>
    <property type="project" value="UniProtKB-UniRule"/>
</dbReference>
<dbReference type="SUPFAM" id="SSF52738">
    <property type="entry name" value="Methylesterase CheB, C-terminal domain"/>
    <property type="match status" value="1"/>
</dbReference>
<dbReference type="OrthoDB" id="1524092at2"/>
<dbReference type="Pfam" id="PF01339">
    <property type="entry name" value="CheB_methylest"/>
    <property type="match status" value="1"/>
</dbReference>
<feature type="domain" description="CheB-type methylesterase" evidence="5">
    <location>
        <begin position="1"/>
        <end position="189"/>
    </location>
</feature>
<keyword evidence="7" id="KW-1185">Reference proteome</keyword>
<accession>A0A364XZR0</accession>
<evidence type="ECO:0000256" key="2">
    <source>
        <dbReference type="ARBA" id="ARBA00039140"/>
    </source>
</evidence>
<keyword evidence="4" id="KW-0145">Chemotaxis</keyword>
<evidence type="ECO:0000256" key="4">
    <source>
        <dbReference type="PROSITE-ProRule" id="PRU00050"/>
    </source>
</evidence>
<dbReference type="CDD" id="cd16433">
    <property type="entry name" value="CheB"/>
    <property type="match status" value="1"/>
</dbReference>
<dbReference type="Proteomes" id="UP000251889">
    <property type="component" value="Unassembled WGS sequence"/>
</dbReference>
<dbReference type="InterPro" id="IPR000673">
    <property type="entry name" value="Sig_transdc_resp-reg_Me-estase"/>
</dbReference>
<evidence type="ECO:0000256" key="1">
    <source>
        <dbReference type="ARBA" id="ARBA00022801"/>
    </source>
</evidence>
<dbReference type="GO" id="GO:0005737">
    <property type="term" value="C:cytoplasm"/>
    <property type="evidence" value="ECO:0007669"/>
    <property type="project" value="InterPro"/>
</dbReference>
<dbReference type="PANTHER" id="PTHR42872:SF3">
    <property type="entry name" value="PROTEIN-GLUTAMATE METHYLESTERASE_PROTEIN-GLUTAMINE GLUTAMINASE 1"/>
    <property type="match status" value="1"/>
</dbReference>
<dbReference type="AlphaFoldDB" id="A0A364XZR0"/>
<evidence type="ECO:0000256" key="3">
    <source>
        <dbReference type="ARBA" id="ARBA00048267"/>
    </source>
</evidence>